<comment type="caution">
    <text evidence="1">The sequence shown here is derived from an EMBL/GenBank/DDBJ whole genome shotgun (WGS) entry which is preliminary data.</text>
</comment>
<gene>
    <name evidence="1" type="ORF">DSO57_1028979</name>
</gene>
<proteinExistence type="predicted"/>
<dbReference type="Proteomes" id="UP001165960">
    <property type="component" value="Unassembled WGS sequence"/>
</dbReference>
<evidence type="ECO:0000313" key="2">
    <source>
        <dbReference type="Proteomes" id="UP001165960"/>
    </source>
</evidence>
<accession>A0ACC2SE87</accession>
<protein>
    <submittedName>
        <fullName evidence="1">Uncharacterized protein</fullName>
    </submittedName>
</protein>
<dbReference type="EMBL" id="QTSX02005158">
    <property type="protein sequence ID" value="KAJ9060613.1"/>
    <property type="molecule type" value="Genomic_DNA"/>
</dbReference>
<sequence>MSYIIKLAPILWWALPASSAQAHPKPPNASTYAWFPDTSTPLVPQNFGNNLLIAAEIMGSLMVESKVFILKLPPILTLLEQAQLEEPYLLV</sequence>
<keyword evidence="2" id="KW-1185">Reference proteome</keyword>
<reference evidence="1" key="1">
    <citation type="submission" date="2022-04" db="EMBL/GenBank/DDBJ databases">
        <title>Genome of the entomopathogenic fungus Entomophthora muscae.</title>
        <authorList>
            <person name="Elya C."/>
            <person name="Lovett B.R."/>
            <person name="Lee E."/>
            <person name="Macias A.M."/>
            <person name="Hajek A.E."/>
            <person name="De Bivort B.L."/>
            <person name="Kasson M.T."/>
            <person name="De Fine Licht H.H."/>
            <person name="Stajich J.E."/>
        </authorList>
    </citation>
    <scope>NUCLEOTIDE SEQUENCE</scope>
    <source>
        <strain evidence="1">Berkeley</strain>
    </source>
</reference>
<name>A0ACC2SE87_9FUNG</name>
<evidence type="ECO:0000313" key="1">
    <source>
        <dbReference type="EMBL" id="KAJ9060613.1"/>
    </source>
</evidence>
<organism evidence="1 2">
    <name type="scientific">Entomophthora muscae</name>
    <dbReference type="NCBI Taxonomy" id="34485"/>
    <lineage>
        <taxon>Eukaryota</taxon>
        <taxon>Fungi</taxon>
        <taxon>Fungi incertae sedis</taxon>
        <taxon>Zoopagomycota</taxon>
        <taxon>Entomophthoromycotina</taxon>
        <taxon>Entomophthoromycetes</taxon>
        <taxon>Entomophthorales</taxon>
        <taxon>Entomophthoraceae</taxon>
        <taxon>Entomophthora</taxon>
    </lineage>
</organism>